<dbReference type="Proteomes" id="UP000677244">
    <property type="component" value="Unassembled WGS sequence"/>
</dbReference>
<name>A0ABS3YWU6_9BACT</name>
<dbReference type="Gene3D" id="3.30.1340.30">
    <property type="match status" value="3"/>
</dbReference>
<gene>
    <name evidence="3" type="ORF">J7I42_16930</name>
</gene>
<feature type="domain" description="BON" evidence="2">
    <location>
        <begin position="149"/>
        <end position="217"/>
    </location>
</feature>
<dbReference type="InterPro" id="IPR007055">
    <property type="entry name" value="BON_dom"/>
</dbReference>
<sequence>MKSDIEIRKDVMDQLMWEPILNESEIGVFVKHGIVTLYGKVDTYSKKVAAEQAVKKVAGVKAVAEEIQVGIATEFHRTDTEIAEAVLHALSWNILVPDESIEVKVEDGYVSLNGEVDWDYQRQAAIKAIDNLAGIKMVNNFITIRPSITPANIKEKIAAAFERSATIDSGKINVEVDGRKVTLTGKVRSFAEQEDAVYAAWAAPGVDQVEDRLELEESVLVW</sequence>
<evidence type="ECO:0000313" key="4">
    <source>
        <dbReference type="Proteomes" id="UP000677244"/>
    </source>
</evidence>
<dbReference type="SMART" id="SM00749">
    <property type="entry name" value="BON"/>
    <property type="match status" value="3"/>
</dbReference>
<dbReference type="InterPro" id="IPR014004">
    <property type="entry name" value="Transpt-assoc_nodulatn_dom_bac"/>
</dbReference>
<feature type="domain" description="BON" evidence="2">
    <location>
        <begin position="3"/>
        <end position="71"/>
    </location>
</feature>
<protein>
    <submittedName>
        <fullName evidence="3">BON domain-containing protein</fullName>
    </submittedName>
</protein>
<dbReference type="PROSITE" id="PS50914">
    <property type="entry name" value="BON"/>
    <property type="match status" value="3"/>
</dbReference>
<dbReference type="InterPro" id="IPR051686">
    <property type="entry name" value="Lipoprotein_DolP"/>
</dbReference>
<feature type="domain" description="BON" evidence="2">
    <location>
        <begin position="78"/>
        <end position="146"/>
    </location>
</feature>
<evidence type="ECO:0000259" key="2">
    <source>
        <dbReference type="PROSITE" id="PS50914"/>
    </source>
</evidence>
<dbReference type="Pfam" id="PF04972">
    <property type="entry name" value="BON"/>
    <property type="match status" value="3"/>
</dbReference>
<evidence type="ECO:0000256" key="1">
    <source>
        <dbReference type="ARBA" id="ARBA00022729"/>
    </source>
</evidence>
<dbReference type="PANTHER" id="PTHR34606:SF4">
    <property type="entry name" value="OUTER MEMBRANE LIPOPROTEIN DOLP"/>
    <property type="match status" value="1"/>
</dbReference>
<dbReference type="PANTHER" id="PTHR34606">
    <property type="entry name" value="BON DOMAIN-CONTAINING PROTEIN"/>
    <property type="match status" value="1"/>
</dbReference>
<keyword evidence="4" id="KW-1185">Reference proteome</keyword>
<evidence type="ECO:0000313" key="3">
    <source>
        <dbReference type="EMBL" id="MBO9201972.1"/>
    </source>
</evidence>
<accession>A0ABS3YWU6</accession>
<reference evidence="3 4" key="1">
    <citation type="submission" date="2021-03" db="EMBL/GenBank/DDBJ databases">
        <title>Assistant Professor.</title>
        <authorList>
            <person name="Huq M.A."/>
        </authorList>
    </citation>
    <scope>NUCLEOTIDE SEQUENCE [LARGE SCALE GENOMIC DNA]</scope>
    <source>
        <strain evidence="3 4">MAH-29</strain>
    </source>
</reference>
<dbReference type="EMBL" id="JAGHKO010000004">
    <property type="protein sequence ID" value="MBO9201972.1"/>
    <property type="molecule type" value="Genomic_DNA"/>
</dbReference>
<organism evidence="3 4">
    <name type="scientific">Niastella soli</name>
    <dbReference type="NCBI Taxonomy" id="2821487"/>
    <lineage>
        <taxon>Bacteria</taxon>
        <taxon>Pseudomonadati</taxon>
        <taxon>Bacteroidota</taxon>
        <taxon>Chitinophagia</taxon>
        <taxon>Chitinophagales</taxon>
        <taxon>Chitinophagaceae</taxon>
        <taxon>Niastella</taxon>
    </lineage>
</organism>
<proteinExistence type="predicted"/>
<keyword evidence="1" id="KW-0732">Signal</keyword>
<dbReference type="RefSeq" id="WP_209140028.1">
    <property type="nucleotide sequence ID" value="NZ_JAGHKO010000004.1"/>
</dbReference>
<comment type="caution">
    <text evidence="3">The sequence shown here is derived from an EMBL/GenBank/DDBJ whole genome shotgun (WGS) entry which is preliminary data.</text>
</comment>